<dbReference type="NCBIfam" id="TIGR01515">
    <property type="entry name" value="branching_enzym"/>
    <property type="match status" value="1"/>
</dbReference>
<dbReference type="CDD" id="cd11322">
    <property type="entry name" value="AmyAc_Glg_BE"/>
    <property type="match status" value="1"/>
</dbReference>
<keyword evidence="10" id="KW-0119">Carbohydrate metabolism</keyword>
<keyword evidence="9" id="KW-0320">Glycogen biosynthesis</keyword>
<dbReference type="Gene3D" id="2.60.40.1180">
    <property type="entry name" value="Golgi alpha-mannosidase II"/>
    <property type="match status" value="1"/>
</dbReference>
<evidence type="ECO:0000256" key="2">
    <source>
        <dbReference type="ARBA" id="ARBA00002953"/>
    </source>
</evidence>
<evidence type="ECO:0000259" key="13">
    <source>
        <dbReference type="SMART" id="SM00642"/>
    </source>
</evidence>
<dbReference type="GO" id="GO:0005978">
    <property type="term" value="P:glycogen biosynthetic process"/>
    <property type="evidence" value="ECO:0007669"/>
    <property type="project" value="UniProtKB-UniRule"/>
</dbReference>
<feature type="active site" description="Proton donor" evidence="12">
    <location>
        <position position="342"/>
    </location>
</feature>
<evidence type="ECO:0000256" key="5">
    <source>
        <dbReference type="ARBA" id="ARBA00012541"/>
    </source>
</evidence>
<name>A0A9D1DNL8_9FIRM</name>
<dbReference type="Gene3D" id="3.20.20.80">
    <property type="entry name" value="Glycosidases"/>
    <property type="match status" value="1"/>
</dbReference>
<dbReference type="InterPro" id="IPR013783">
    <property type="entry name" value="Ig-like_fold"/>
</dbReference>
<dbReference type="PANTHER" id="PTHR43651">
    <property type="entry name" value="1,4-ALPHA-GLUCAN-BRANCHING ENZYME"/>
    <property type="match status" value="1"/>
</dbReference>
<dbReference type="SUPFAM" id="SSF81296">
    <property type="entry name" value="E set domains"/>
    <property type="match status" value="1"/>
</dbReference>
<dbReference type="InterPro" id="IPR006048">
    <property type="entry name" value="A-amylase/branching_C"/>
</dbReference>
<sequence length="607" mass="70261">MDRKIITEYLQGMSAEGWRVFGAHFSHEYDQDGVRFTVYAPEAARVQLIGDFNGWQGYDMFREENGVWSIFARDIPNLSLYKYRIFTRDHKTYDRIDPFAFYSELRPNTASRVFGLDGYVWGDSEWMARRGKNYDSPVNIYEVHPGSWRVKDGGDRFYRWPELAETLLPYVRDLGCTHIELLPITEHPLDASWGYQATGYFSATSRYGTPHDLMYFIDRCHQEGIGVILDFVPVHFSCDFHALHQYDGSFLYESEYEDRRYSPWGTALFDFTKPHVLSFLKSSADFWLSCFHFDGLRFDAVSNLIHPGGDPEKGLNDPGIWFLRNTNFTLQARHPSAMLIAEDSSHFLKVTAPVPYGGLGFDYKWDLGWMHDTLEYLALPPRQRAADPEWFTHSLSYFYQDIFLLPLSHDEVVHGKKPLLEKLYGTYPEKFAQLRTLFLYMTAHPGKKLSFMGNELAQPREWNEDRQLDWDLLERPQHCGFFAFQRALNRLYRSEPNLFCGDYNAESFAWIDRGERLPAVFSFRRSCPSGDGRIFAVLNLSDRRVTYRLPISGTGACRELINTDDAQFGGSGLTNRILDAPSGPRSAKHLTISLAPYASCLIRQDQF</sequence>
<dbReference type="GO" id="GO:0004553">
    <property type="term" value="F:hydrolase activity, hydrolyzing O-glycosyl compounds"/>
    <property type="evidence" value="ECO:0007669"/>
    <property type="project" value="InterPro"/>
</dbReference>
<dbReference type="InterPro" id="IPR017853">
    <property type="entry name" value="GH"/>
</dbReference>
<comment type="function">
    <text evidence="2">Catalyzes the formation of the alpha-1,6-glucosidic linkages in glycogen by scission of a 1,4-alpha-linked oligosaccharide from growing alpha-1,4-glucan chains and the subsequent attachment of the oligosaccharide to the alpha-1,6 position.</text>
</comment>
<evidence type="ECO:0000256" key="11">
    <source>
        <dbReference type="NCBIfam" id="TIGR01515"/>
    </source>
</evidence>
<comment type="caution">
    <text evidence="14">The sequence shown here is derived from an EMBL/GenBank/DDBJ whole genome shotgun (WGS) entry which is preliminary data.</text>
</comment>
<keyword evidence="6" id="KW-0321">Glycogen metabolism</keyword>
<proteinExistence type="inferred from homology"/>
<evidence type="ECO:0000256" key="12">
    <source>
        <dbReference type="PIRSR" id="PIRSR000463-1"/>
    </source>
</evidence>
<feature type="active site" description="Nucleophile" evidence="12">
    <location>
        <position position="299"/>
    </location>
</feature>
<dbReference type="NCBIfam" id="NF008967">
    <property type="entry name" value="PRK12313.1"/>
    <property type="match status" value="1"/>
</dbReference>
<accession>A0A9D1DNL8</accession>
<comment type="pathway">
    <text evidence="3">Glycan biosynthesis; glycogen biosynthesis.</text>
</comment>
<evidence type="ECO:0000256" key="7">
    <source>
        <dbReference type="ARBA" id="ARBA00022676"/>
    </source>
</evidence>
<dbReference type="Proteomes" id="UP000886785">
    <property type="component" value="Unassembled WGS sequence"/>
</dbReference>
<dbReference type="GO" id="GO:0005829">
    <property type="term" value="C:cytosol"/>
    <property type="evidence" value="ECO:0007669"/>
    <property type="project" value="TreeGrafter"/>
</dbReference>
<reference evidence="14" key="2">
    <citation type="journal article" date="2021" name="PeerJ">
        <title>Extensive microbial diversity within the chicken gut microbiome revealed by metagenomics and culture.</title>
        <authorList>
            <person name="Gilroy R."/>
            <person name="Ravi A."/>
            <person name="Getino M."/>
            <person name="Pursley I."/>
            <person name="Horton D.L."/>
            <person name="Alikhan N.F."/>
            <person name="Baker D."/>
            <person name="Gharbi K."/>
            <person name="Hall N."/>
            <person name="Watson M."/>
            <person name="Adriaenssens E.M."/>
            <person name="Foster-Nyarko E."/>
            <person name="Jarju S."/>
            <person name="Secka A."/>
            <person name="Antonio M."/>
            <person name="Oren A."/>
            <person name="Chaudhuri R.R."/>
            <person name="La Ragione R."/>
            <person name="Hildebrand F."/>
            <person name="Pallen M.J."/>
        </authorList>
    </citation>
    <scope>NUCLEOTIDE SEQUENCE</scope>
    <source>
        <strain evidence="14">ChiSjej1B19-7085</strain>
    </source>
</reference>
<dbReference type="AlphaFoldDB" id="A0A9D1DNL8"/>
<dbReference type="Gene3D" id="2.60.40.10">
    <property type="entry name" value="Immunoglobulins"/>
    <property type="match status" value="1"/>
</dbReference>
<dbReference type="InterPro" id="IPR006047">
    <property type="entry name" value="GH13_cat_dom"/>
</dbReference>
<comment type="similarity">
    <text evidence="4">Belongs to the glycosyl hydrolase 13 family. GlgB subfamily.</text>
</comment>
<evidence type="ECO:0000256" key="9">
    <source>
        <dbReference type="ARBA" id="ARBA00023056"/>
    </source>
</evidence>
<keyword evidence="8" id="KW-0808">Transferase</keyword>
<evidence type="ECO:0000256" key="6">
    <source>
        <dbReference type="ARBA" id="ARBA00022600"/>
    </source>
</evidence>
<dbReference type="Pfam" id="PF02806">
    <property type="entry name" value="Alpha-amylase_C"/>
    <property type="match status" value="1"/>
</dbReference>
<dbReference type="CDD" id="cd02855">
    <property type="entry name" value="E_set_GBE_prok_N"/>
    <property type="match status" value="1"/>
</dbReference>
<dbReference type="InterPro" id="IPR044143">
    <property type="entry name" value="GlgB_N_E_set_prok"/>
</dbReference>
<dbReference type="SUPFAM" id="SSF51011">
    <property type="entry name" value="Glycosyl hydrolase domain"/>
    <property type="match status" value="1"/>
</dbReference>
<dbReference type="PANTHER" id="PTHR43651:SF3">
    <property type="entry name" value="1,4-ALPHA-GLUCAN-BRANCHING ENZYME"/>
    <property type="match status" value="1"/>
</dbReference>
<dbReference type="EMBL" id="DVHF01000010">
    <property type="protein sequence ID" value="HIR56189.1"/>
    <property type="molecule type" value="Genomic_DNA"/>
</dbReference>
<dbReference type="SUPFAM" id="SSF51445">
    <property type="entry name" value="(Trans)glycosidases"/>
    <property type="match status" value="1"/>
</dbReference>
<dbReference type="InterPro" id="IPR014756">
    <property type="entry name" value="Ig_E-set"/>
</dbReference>
<evidence type="ECO:0000256" key="3">
    <source>
        <dbReference type="ARBA" id="ARBA00004964"/>
    </source>
</evidence>
<evidence type="ECO:0000256" key="10">
    <source>
        <dbReference type="ARBA" id="ARBA00023277"/>
    </source>
</evidence>
<keyword evidence="7" id="KW-0328">Glycosyltransferase</keyword>
<dbReference type="InterPro" id="IPR013780">
    <property type="entry name" value="Glyco_hydro_b"/>
</dbReference>
<dbReference type="GO" id="GO:0003844">
    <property type="term" value="F:1,4-alpha-glucan branching enzyme activity"/>
    <property type="evidence" value="ECO:0007669"/>
    <property type="project" value="UniProtKB-UniRule"/>
</dbReference>
<evidence type="ECO:0000256" key="1">
    <source>
        <dbReference type="ARBA" id="ARBA00000826"/>
    </source>
</evidence>
<organism evidence="14 15">
    <name type="scientific">Candidatus Gallacutalibacter pullicola</name>
    <dbReference type="NCBI Taxonomy" id="2840830"/>
    <lineage>
        <taxon>Bacteria</taxon>
        <taxon>Bacillati</taxon>
        <taxon>Bacillota</taxon>
        <taxon>Clostridia</taxon>
        <taxon>Eubacteriales</taxon>
        <taxon>Candidatus Gallacutalibacter</taxon>
    </lineage>
</organism>
<dbReference type="SMART" id="SM00642">
    <property type="entry name" value="Aamy"/>
    <property type="match status" value="1"/>
</dbReference>
<comment type="catalytic activity">
    <reaction evidence="1">
        <text>Transfers a segment of a (1-&gt;4)-alpha-D-glucan chain to a primary hydroxy group in a similar glucan chain.</text>
        <dbReference type="EC" id="2.4.1.18"/>
    </reaction>
</comment>
<dbReference type="GO" id="GO:0043169">
    <property type="term" value="F:cation binding"/>
    <property type="evidence" value="ECO:0007669"/>
    <property type="project" value="InterPro"/>
</dbReference>
<dbReference type="PIRSF" id="PIRSF000463">
    <property type="entry name" value="GlgB"/>
    <property type="match status" value="1"/>
</dbReference>
<dbReference type="InterPro" id="IPR006407">
    <property type="entry name" value="GlgB"/>
</dbReference>
<reference evidence="14" key="1">
    <citation type="submission" date="2020-10" db="EMBL/GenBank/DDBJ databases">
        <authorList>
            <person name="Gilroy R."/>
        </authorList>
    </citation>
    <scope>NUCLEOTIDE SEQUENCE</scope>
    <source>
        <strain evidence="14">ChiSjej1B19-7085</strain>
    </source>
</reference>
<evidence type="ECO:0000256" key="4">
    <source>
        <dbReference type="ARBA" id="ARBA00009000"/>
    </source>
</evidence>
<dbReference type="InterPro" id="IPR004193">
    <property type="entry name" value="Glyco_hydro_13_N"/>
</dbReference>
<feature type="domain" description="Glycosyl hydrolase family 13 catalytic" evidence="13">
    <location>
        <begin position="142"/>
        <end position="492"/>
    </location>
</feature>
<dbReference type="Pfam" id="PF02922">
    <property type="entry name" value="CBM_48"/>
    <property type="match status" value="1"/>
</dbReference>
<evidence type="ECO:0000256" key="8">
    <source>
        <dbReference type="ARBA" id="ARBA00022679"/>
    </source>
</evidence>
<gene>
    <name evidence="14" type="primary">glgB</name>
    <name evidence="14" type="ORF">IAA54_00815</name>
</gene>
<dbReference type="EC" id="2.4.1.18" evidence="5 11"/>
<evidence type="ECO:0000313" key="14">
    <source>
        <dbReference type="EMBL" id="HIR56189.1"/>
    </source>
</evidence>
<dbReference type="InterPro" id="IPR037439">
    <property type="entry name" value="Branching_enzy"/>
</dbReference>
<dbReference type="Pfam" id="PF00128">
    <property type="entry name" value="Alpha-amylase"/>
    <property type="match status" value="1"/>
</dbReference>
<evidence type="ECO:0000313" key="15">
    <source>
        <dbReference type="Proteomes" id="UP000886785"/>
    </source>
</evidence>
<protein>
    <recommendedName>
        <fullName evidence="5 11">1,4-alpha-glucan branching enzyme</fullName>
        <ecNumber evidence="5 11">2.4.1.18</ecNumber>
    </recommendedName>
</protein>